<evidence type="ECO:0000256" key="4">
    <source>
        <dbReference type="ARBA" id="ARBA00020268"/>
    </source>
</evidence>
<feature type="transmembrane region" description="Helical" evidence="13">
    <location>
        <begin position="192"/>
        <end position="213"/>
    </location>
</feature>
<gene>
    <name evidence="14" type="ORF">EJN90_01585</name>
</gene>
<keyword evidence="10" id="KW-0406">Ion transport</keyword>
<feature type="transmembrane region" description="Helical" evidence="13">
    <location>
        <begin position="12"/>
        <end position="31"/>
    </location>
</feature>
<evidence type="ECO:0000313" key="15">
    <source>
        <dbReference type="Proteomes" id="UP000273326"/>
    </source>
</evidence>
<comment type="similarity">
    <text evidence="3">Belongs to the multi antimicrobial extrusion (MATE) (TC 2.A.66.1) family.</text>
</comment>
<dbReference type="AlphaFoldDB" id="A0A3Q9BJ15"/>
<evidence type="ECO:0000256" key="5">
    <source>
        <dbReference type="ARBA" id="ARBA00022448"/>
    </source>
</evidence>
<dbReference type="CDD" id="cd13138">
    <property type="entry name" value="MATE_yoeA_like"/>
    <property type="match status" value="1"/>
</dbReference>
<dbReference type="InterPro" id="IPR050222">
    <property type="entry name" value="MATE_MdtK"/>
</dbReference>
<evidence type="ECO:0000256" key="7">
    <source>
        <dbReference type="ARBA" id="ARBA00022475"/>
    </source>
</evidence>
<evidence type="ECO:0000256" key="10">
    <source>
        <dbReference type="ARBA" id="ARBA00023065"/>
    </source>
</evidence>
<dbReference type="GO" id="GO:0005886">
    <property type="term" value="C:plasma membrane"/>
    <property type="evidence" value="ECO:0007669"/>
    <property type="project" value="UniProtKB-SubCell"/>
</dbReference>
<dbReference type="NCBIfam" id="TIGR00797">
    <property type="entry name" value="matE"/>
    <property type="match status" value="1"/>
</dbReference>
<dbReference type="Pfam" id="PF01554">
    <property type="entry name" value="MatE"/>
    <property type="match status" value="2"/>
</dbReference>
<keyword evidence="8 13" id="KW-0812">Transmembrane</keyword>
<dbReference type="PANTHER" id="PTHR43298">
    <property type="entry name" value="MULTIDRUG RESISTANCE PROTEIN NORM-RELATED"/>
    <property type="match status" value="1"/>
</dbReference>
<keyword evidence="9 13" id="KW-1133">Transmembrane helix</keyword>
<feature type="transmembrane region" description="Helical" evidence="13">
    <location>
        <begin position="354"/>
        <end position="374"/>
    </location>
</feature>
<dbReference type="RefSeq" id="WP_126108556.1">
    <property type="nucleotide sequence ID" value="NZ_CP034465.1"/>
</dbReference>
<evidence type="ECO:0000256" key="13">
    <source>
        <dbReference type="SAM" id="Phobius"/>
    </source>
</evidence>
<dbReference type="GO" id="GO:0042910">
    <property type="term" value="F:xenobiotic transmembrane transporter activity"/>
    <property type="evidence" value="ECO:0007669"/>
    <property type="project" value="InterPro"/>
</dbReference>
<name>A0A3Q9BJ15_9LACT</name>
<feature type="transmembrane region" description="Helical" evidence="13">
    <location>
        <begin position="164"/>
        <end position="186"/>
    </location>
</feature>
<keyword evidence="6" id="KW-0050">Antiport</keyword>
<keyword evidence="7" id="KW-1003">Cell membrane</keyword>
<evidence type="ECO:0000256" key="6">
    <source>
        <dbReference type="ARBA" id="ARBA00022449"/>
    </source>
</evidence>
<reference evidence="15" key="1">
    <citation type="submission" date="2018-12" db="EMBL/GenBank/DDBJ databases">
        <title>Complete genome sequencing of Jeotgalibaca sp. H21T32.</title>
        <authorList>
            <person name="Bae J.-W."/>
            <person name="Lee S.-Y."/>
        </authorList>
    </citation>
    <scope>NUCLEOTIDE SEQUENCE [LARGE SCALE GENOMIC DNA]</scope>
    <source>
        <strain evidence="15">H21T32</strain>
    </source>
</reference>
<evidence type="ECO:0000256" key="8">
    <source>
        <dbReference type="ARBA" id="ARBA00022692"/>
    </source>
</evidence>
<accession>A0A3Q9BJ15</accession>
<dbReference type="InterPro" id="IPR002528">
    <property type="entry name" value="MATE_fam"/>
</dbReference>
<dbReference type="InterPro" id="IPR048279">
    <property type="entry name" value="MdtK-like"/>
</dbReference>
<dbReference type="GO" id="GO:0015297">
    <property type="term" value="F:antiporter activity"/>
    <property type="evidence" value="ECO:0007669"/>
    <property type="project" value="UniProtKB-KW"/>
</dbReference>
<evidence type="ECO:0000256" key="12">
    <source>
        <dbReference type="ARBA" id="ARBA00031636"/>
    </source>
</evidence>
<dbReference type="Proteomes" id="UP000273326">
    <property type="component" value="Chromosome"/>
</dbReference>
<organism evidence="14 15">
    <name type="scientific">Jeotgalibaca ciconiae</name>
    <dbReference type="NCBI Taxonomy" id="2496265"/>
    <lineage>
        <taxon>Bacteria</taxon>
        <taxon>Bacillati</taxon>
        <taxon>Bacillota</taxon>
        <taxon>Bacilli</taxon>
        <taxon>Lactobacillales</taxon>
        <taxon>Carnobacteriaceae</taxon>
        <taxon>Jeotgalibaca</taxon>
    </lineage>
</organism>
<keyword evidence="11 13" id="KW-0472">Membrane</keyword>
<feature type="transmembrane region" description="Helical" evidence="13">
    <location>
        <begin position="132"/>
        <end position="152"/>
    </location>
</feature>
<feature type="transmembrane region" description="Helical" evidence="13">
    <location>
        <begin position="57"/>
        <end position="80"/>
    </location>
</feature>
<evidence type="ECO:0000256" key="11">
    <source>
        <dbReference type="ARBA" id="ARBA00023136"/>
    </source>
</evidence>
<keyword evidence="15" id="KW-1185">Reference proteome</keyword>
<dbReference type="EMBL" id="CP034465">
    <property type="protein sequence ID" value="AZP03465.1"/>
    <property type="molecule type" value="Genomic_DNA"/>
</dbReference>
<dbReference type="GO" id="GO:0006811">
    <property type="term" value="P:monoatomic ion transport"/>
    <property type="evidence" value="ECO:0007669"/>
    <property type="project" value="UniProtKB-KW"/>
</dbReference>
<evidence type="ECO:0000256" key="2">
    <source>
        <dbReference type="ARBA" id="ARBA00004651"/>
    </source>
</evidence>
<feature type="transmembrane region" description="Helical" evidence="13">
    <location>
        <begin position="92"/>
        <end position="112"/>
    </location>
</feature>
<feature type="transmembrane region" description="Helical" evidence="13">
    <location>
        <begin position="411"/>
        <end position="434"/>
    </location>
</feature>
<evidence type="ECO:0000256" key="3">
    <source>
        <dbReference type="ARBA" id="ARBA00010199"/>
    </source>
</evidence>
<evidence type="ECO:0000256" key="1">
    <source>
        <dbReference type="ARBA" id="ARBA00003408"/>
    </source>
</evidence>
<feature type="transmembrane region" description="Helical" evidence="13">
    <location>
        <begin position="386"/>
        <end position="405"/>
    </location>
</feature>
<dbReference type="KEGG" id="jeh:EJN90_01585"/>
<comment type="function">
    <text evidence="1">Multidrug efflux pump.</text>
</comment>
<evidence type="ECO:0000256" key="9">
    <source>
        <dbReference type="ARBA" id="ARBA00022989"/>
    </source>
</evidence>
<feature type="transmembrane region" description="Helical" evidence="13">
    <location>
        <begin position="316"/>
        <end position="334"/>
    </location>
</feature>
<protein>
    <recommendedName>
        <fullName evidence="4">Probable multidrug resistance protein NorM</fullName>
    </recommendedName>
    <alternativeName>
        <fullName evidence="12">Multidrug-efflux transporter</fullName>
    </alternativeName>
</protein>
<proteinExistence type="inferred from homology"/>
<sequence length="464" mass="50266">MGQDMTKGNPIQLIIQFTIPMLLGNVFQQFYSMADTYIVSQTIGVNAFSAVGSTGSITFFIIGLATGLTAGLSVITAQYFGKKDFVGLRRNLAISLMISLVVSVILTALATIYTHDILVFMRTPENLIDDAYAYLVVIFAGTGAAVLFNLLSNILRAIGDSKTPLLFLALTSVLNIVLDYLFILGFHTGVEGAGYATVLSQLVASLLCLVYIWKKVPILRIHKEDWKANRKEVIHHLRISLPMGFQSSIIAIGSMSIQTTLNGLGSTAVAATTAAEKINGIATMPLQSFGVTMATYAAQNYGAGKLDRIWDGVKKITRLVLIYSFVMGAALVLIGRNLATVFVGTANEAILENVHIYFLTNATFYFLLALLFIYRYTLQGLGNSTSPTIAGVMELISRIIGATLLSQAFGFTGVAISGPLAWFGALIPLSYSYFTTKKKLMKGIEEEEVTFASTLSKLLPKFAR</sequence>
<evidence type="ECO:0000313" key="14">
    <source>
        <dbReference type="EMBL" id="AZP03465.1"/>
    </source>
</evidence>
<dbReference type="PIRSF" id="PIRSF006603">
    <property type="entry name" value="DinF"/>
    <property type="match status" value="1"/>
</dbReference>
<dbReference type="OrthoDB" id="9776324at2"/>
<dbReference type="PANTHER" id="PTHR43298:SF2">
    <property type="entry name" value="FMN_FAD EXPORTER YEEO-RELATED"/>
    <property type="match status" value="1"/>
</dbReference>
<comment type="subcellular location">
    <subcellularLocation>
        <location evidence="2">Cell membrane</location>
        <topology evidence="2">Multi-pass membrane protein</topology>
    </subcellularLocation>
</comment>
<keyword evidence="5" id="KW-0813">Transport</keyword>